<feature type="repeat" description="TPR" evidence="1">
    <location>
        <begin position="73"/>
        <end position="106"/>
    </location>
</feature>
<dbReference type="InterPro" id="IPR019734">
    <property type="entry name" value="TPR_rpt"/>
</dbReference>
<comment type="caution">
    <text evidence="2">The sequence shown here is derived from an EMBL/GenBank/DDBJ whole genome shotgun (WGS) entry which is preliminary data.</text>
</comment>
<dbReference type="EMBL" id="JBHEZZ010000015">
    <property type="protein sequence ID" value="MFC1404502.1"/>
    <property type="molecule type" value="Genomic_DNA"/>
</dbReference>
<dbReference type="Proteomes" id="UP001592528">
    <property type="component" value="Unassembled WGS sequence"/>
</dbReference>
<evidence type="ECO:0000256" key="1">
    <source>
        <dbReference type="PROSITE-ProRule" id="PRU00339"/>
    </source>
</evidence>
<keyword evidence="3" id="KW-1185">Reference proteome</keyword>
<sequence>MSDIRVSCPQCRLDALPDTLHCPGCQEDLAALAHLVYRGRISYNTGLTHARNGDHTRARAALERAVQEEPDLTPAWLLLGKIAAHQGDAPRAHEALTRAAALDPADPTIQAALSALTATP</sequence>
<evidence type="ECO:0000313" key="3">
    <source>
        <dbReference type="Proteomes" id="UP001592528"/>
    </source>
</evidence>
<name>A0ABV6UST6_9ACTN</name>
<protein>
    <submittedName>
        <fullName evidence="2">Tetratricopeptide repeat protein</fullName>
    </submittedName>
</protein>
<dbReference type="PROSITE" id="PS50005">
    <property type="entry name" value="TPR"/>
    <property type="match status" value="1"/>
</dbReference>
<gene>
    <name evidence="2" type="ORF">ACEZDJ_24705</name>
</gene>
<reference evidence="2 3" key="1">
    <citation type="submission" date="2024-09" db="EMBL/GenBank/DDBJ databases">
        <authorList>
            <person name="Lee S.D."/>
        </authorList>
    </citation>
    <scope>NUCLEOTIDE SEQUENCE [LARGE SCALE GENOMIC DNA]</scope>
    <source>
        <strain evidence="2 3">N1-5</strain>
    </source>
</reference>
<keyword evidence="1" id="KW-0802">TPR repeat</keyword>
<dbReference type="Pfam" id="PF14559">
    <property type="entry name" value="TPR_19"/>
    <property type="match status" value="1"/>
</dbReference>
<dbReference type="Gene3D" id="1.25.40.10">
    <property type="entry name" value="Tetratricopeptide repeat domain"/>
    <property type="match status" value="1"/>
</dbReference>
<dbReference type="SMART" id="SM00028">
    <property type="entry name" value="TPR"/>
    <property type="match status" value="2"/>
</dbReference>
<proteinExistence type="predicted"/>
<evidence type="ECO:0000313" key="2">
    <source>
        <dbReference type="EMBL" id="MFC1404502.1"/>
    </source>
</evidence>
<organism evidence="2 3">
    <name type="scientific">Streptacidiphilus cavernicola</name>
    <dbReference type="NCBI Taxonomy" id="3342716"/>
    <lineage>
        <taxon>Bacteria</taxon>
        <taxon>Bacillati</taxon>
        <taxon>Actinomycetota</taxon>
        <taxon>Actinomycetes</taxon>
        <taxon>Kitasatosporales</taxon>
        <taxon>Streptomycetaceae</taxon>
        <taxon>Streptacidiphilus</taxon>
    </lineage>
</organism>
<accession>A0ABV6UST6</accession>
<dbReference type="InterPro" id="IPR011990">
    <property type="entry name" value="TPR-like_helical_dom_sf"/>
</dbReference>
<dbReference type="RefSeq" id="WP_030254054.1">
    <property type="nucleotide sequence ID" value="NZ_JBHEZZ010000015.1"/>
</dbReference>
<dbReference type="SUPFAM" id="SSF48452">
    <property type="entry name" value="TPR-like"/>
    <property type="match status" value="1"/>
</dbReference>